<protein>
    <submittedName>
        <fullName evidence="1">Uncharacterized protein</fullName>
    </submittedName>
</protein>
<dbReference type="AlphaFoldDB" id="A0A6H5G3L3"/>
<gene>
    <name evidence="1" type="ORF">NTEN_LOCUS3152</name>
</gene>
<accession>A0A6H5G3L3</accession>
<evidence type="ECO:0000313" key="1">
    <source>
        <dbReference type="EMBL" id="CAA9996690.1"/>
    </source>
</evidence>
<organism evidence="1 2">
    <name type="scientific">Nesidiocoris tenuis</name>
    <dbReference type="NCBI Taxonomy" id="355587"/>
    <lineage>
        <taxon>Eukaryota</taxon>
        <taxon>Metazoa</taxon>
        <taxon>Ecdysozoa</taxon>
        <taxon>Arthropoda</taxon>
        <taxon>Hexapoda</taxon>
        <taxon>Insecta</taxon>
        <taxon>Pterygota</taxon>
        <taxon>Neoptera</taxon>
        <taxon>Paraneoptera</taxon>
        <taxon>Hemiptera</taxon>
        <taxon>Heteroptera</taxon>
        <taxon>Panheteroptera</taxon>
        <taxon>Cimicomorpha</taxon>
        <taxon>Miridae</taxon>
        <taxon>Dicyphina</taxon>
        <taxon>Nesidiocoris</taxon>
    </lineage>
</organism>
<name>A0A6H5G3L3_9HEMI</name>
<sequence length="60" mass="7171">MSPRAQRSQVEMRFLALATRSPVFRQCRKTFGVSETFECRFRNYFAYCARWKAKNVLQTT</sequence>
<evidence type="ECO:0000313" key="2">
    <source>
        <dbReference type="Proteomes" id="UP000479000"/>
    </source>
</evidence>
<keyword evidence="2" id="KW-1185">Reference proteome</keyword>
<dbReference type="EMBL" id="CADCXU010004824">
    <property type="protein sequence ID" value="CAA9996690.1"/>
    <property type="molecule type" value="Genomic_DNA"/>
</dbReference>
<reference evidence="1 2" key="1">
    <citation type="submission" date="2020-02" db="EMBL/GenBank/DDBJ databases">
        <authorList>
            <person name="Ferguson B K."/>
        </authorList>
    </citation>
    <scope>NUCLEOTIDE SEQUENCE [LARGE SCALE GENOMIC DNA]</scope>
</reference>
<feature type="non-terminal residue" evidence="1">
    <location>
        <position position="60"/>
    </location>
</feature>
<proteinExistence type="predicted"/>
<dbReference type="Proteomes" id="UP000479000">
    <property type="component" value="Unassembled WGS sequence"/>
</dbReference>